<dbReference type="EMBL" id="UINC01016075">
    <property type="protein sequence ID" value="SVA67223.1"/>
    <property type="molecule type" value="Genomic_DNA"/>
</dbReference>
<dbReference type="InterPro" id="IPR002035">
    <property type="entry name" value="VWF_A"/>
</dbReference>
<feature type="non-terminal residue" evidence="2">
    <location>
        <position position="1"/>
    </location>
</feature>
<organism evidence="2">
    <name type="scientific">marine metagenome</name>
    <dbReference type="NCBI Taxonomy" id="408172"/>
    <lineage>
        <taxon>unclassified sequences</taxon>
        <taxon>metagenomes</taxon>
        <taxon>ecological metagenomes</taxon>
    </lineage>
</organism>
<dbReference type="AlphaFoldDB" id="A0A381XSJ7"/>
<dbReference type="PROSITE" id="PS50234">
    <property type="entry name" value="VWFA"/>
    <property type="match status" value="1"/>
</dbReference>
<dbReference type="SUPFAM" id="SSF53300">
    <property type="entry name" value="vWA-like"/>
    <property type="match status" value="1"/>
</dbReference>
<name>A0A381XSJ7_9ZZZZ</name>
<evidence type="ECO:0000259" key="1">
    <source>
        <dbReference type="PROSITE" id="PS50234"/>
    </source>
</evidence>
<dbReference type="Gene3D" id="3.40.50.410">
    <property type="entry name" value="von Willebrand factor, type A domain"/>
    <property type="match status" value="1"/>
</dbReference>
<protein>
    <recommendedName>
        <fullName evidence="1">VWFA domain-containing protein</fullName>
    </recommendedName>
</protein>
<dbReference type="InterPro" id="IPR036465">
    <property type="entry name" value="vWFA_dom_sf"/>
</dbReference>
<feature type="domain" description="VWFA" evidence="1">
    <location>
        <begin position="111"/>
        <end position="280"/>
    </location>
</feature>
<accession>A0A381XSJ7</accession>
<reference evidence="2" key="1">
    <citation type="submission" date="2018-05" db="EMBL/GenBank/DDBJ databases">
        <authorList>
            <person name="Lanie J.A."/>
            <person name="Ng W.-L."/>
            <person name="Kazmierczak K.M."/>
            <person name="Andrzejewski T.M."/>
            <person name="Davidsen T.M."/>
            <person name="Wayne K.J."/>
            <person name="Tettelin H."/>
            <person name="Glass J.I."/>
            <person name="Rusch D."/>
            <person name="Podicherti R."/>
            <person name="Tsui H.-C.T."/>
            <person name="Winkler M.E."/>
        </authorList>
    </citation>
    <scope>NUCLEOTIDE SEQUENCE</scope>
</reference>
<evidence type="ECO:0000313" key="2">
    <source>
        <dbReference type="EMBL" id="SVA67223.1"/>
    </source>
</evidence>
<proteinExistence type="predicted"/>
<sequence length="280" mass="30798">RPTTVMAITRNVSDCDLRKARWVGSDEVDLSDTPQAMAGLTRGKGQLVMADSSAHLSNDADLGKQGMIIKAHVESAGGNSIKEASPIALGGCGEYKEMPLPEVFNTKLGNHHTFIIDKSGSMSSDNRLNQAQNALLAALDDMRPTKKFYVFFFSSGEHQSMGGEPPFALQYEVDLVRPWIEKQRASGRTDPRGAIRETFERIHPDTIWILTDGWFNGKGGSAAVRKLITELNTDRLVRVNTVGFGRDPKNVDRNLGGIAADNNGTYFFSRSDIPRNDNRN</sequence>
<gene>
    <name evidence="2" type="ORF">METZ01_LOCUS120077</name>
</gene>